<dbReference type="InterPro" id="IPR011006">
    <property type="entry name" value="CheY-like_superfamily"/>
</dbReference>
<dbReference type="PROSITE" id="PS50110">
    <property type="entry name" value="RESPONSE_REGULATORY"/>
    <property type="match status" value="1"/>
</dbReference>
<dbReference type="InterPro" id="IPR041657">
    <property type="entry name" value="HTH_17"/>
</dbReference>
<dbReference type="Pfam" id="PF12728">
    <property type="entry name" value="HTH_17"/>
    <property type="match status" value="1"/>
</dbReference>
<dbReference type="SUPFAM" id="SSF52172">
    <property type="entry name" value="CheY-like"/>
    <property type="match status" value="1"/>
</dbReference>
<reference evidence="4" key="1">
    <citation type="submission" date="2022-07" db="EMBL/GenBank/DDBJ databases">
        <title>Complete genome sequence of Salinispirillum sp. LH10-3-1 capable of multiple carbohydrate inversion isolated from a soda lake.</title>
        <authorList>
            <person name="Liu J."/>
            <person name="Zhai Y."/>
            <person name="Zhang H."/>
            <person name="Yang H."/>
            <person name="Qu J."/>
            <person name="Li J."/>
        </authorList>
    </citation>
    <scope>NUCLEOTIDE SEQUENCE</scope>
    <source>
        <strain evidence="4">LH 10-3-1</strain>
    </source>
</reference>
<dbReference type="GO" id="GO:0000160">
    <property type="term" value="P:phosphorelay signal transduction system"/>
    <property type="evidence" value="ECO:0007669"/>
    <property type="project" value="InterPro"/>
</dbReference>
<evidence type="ECO:0000259" key="3">
    <source>
        <dbReference type="PROSITE" id="PS50110"/>
    </source>
</evidence>
<feature type="modified residue" description="4-aspartylphosphate" evidence="2">
    <location>
        <position position="117"/>
    </location>
</feature>
<dbReference type="SMART" id="SM00448">
    <property type="entry name" value="REC"/>
    <property type="match status" value="1"/>
</dbReference>
<name>A0AB38YIL8_9GAMM</name>
<dbReference type="InterPro" id="IPR050595">
    <property type="entry name" value="Bact_response_regulator"/>
</dbReference>
<sequence>MIKTLTPGEIARLCDVHQRTVSRWIASGKLKGHQLPGRGDYRVLESDFLTFVESHHLPVDLPNTPTNTILIIDDEAAVRRALGRLFIQDGYKVIEAEDSFTAGALLERDQPALITLDLMMPGIRIEHVFEFLRSNERNIPIVVISAAPPNLLDEAKRMGALEVVSKPFQNDELLQIIARTMRNARPNRRL</sequence>
<accession>A0AB38YIL8</accession>
<feature type="domain" description="Response regulatory" evidence="3">
    <location>
        <begin position="68"/>
        <end position="181"/>
    </location>
</feature>
<proteinExistence type="predicted"/>
<dbReference type="PANTHER" id="PTHR44591:SF3">
    <property type="entry name" value="RESPONSE REGULATORY DOMAIN-CONTAINING PROTEIN"/>
    <property type="match status" value="1"/>
</dbReference>
<dbReference type="GO" id="GO:0003677">
    <property type="term" value="F:DNA binding"/>
    <property type="evidence" value="ECO:0007669"/>
    <property type="project" value="InterPro"/>
</dbReference>
<evidence type="ECO:0000256" key="2">
    <source>
        <dbReference type="PROSITE-ProRule" id="PRU00169"/>
    </source>
</evidence>
<organism evidence="4">
    <name type="scientific">Salinispirillum sp. LH 10-3-1</name>
    <dbReference type="NCBI Taxonomy" id="2952525"/>
    <lineage>
        <taxon>Bacteria</taxon>
        <taxon>Pseudomonadati</taxon>
        <taxon>Pseudomonadota</taxon>
        <taxon>Gammaproteobacteria</taxon>
        <taxon>Oceanospirillales</taxon>
        <taxon>Saccharospirillaceae</taxon>
        <taxon>Salinispirillum</taxon>
    </lineage>
</organism>
<dbReference type="InterPro" id="IPR010093">
    <property type="entry name" value="SinI_DNA-bd"/>
</dbReference>
<dbReference type="InterPro" id="IPR009061">
    <property type="entry name" value="DNA-bd_dom_put_sf"/>
</dbReference>
<dbReference type="PANTHER" id="PTHR44591">
    <property type="entry name" value="STRESS RESPONSE REGULATOR PROTEIN 1"/>
    <property type="match status" value="1"/>
</dbReference>
<keyword evidence="1 2" id="KW-0597">Phosphoprotein</keyword>
<protein>
    <submittedName>
        <fullName evidence="4">Response regulator</fullName>
    </submittedName>
</protein>
<dbReference type="Pfam" id="PF00072">
    <property type="entry name" value="Response_reg"/>
    <property type="match status" value="1"/>
</dbReference>
<dbReference type="SUPFAM" id="SSF46955">
    <property type="entry name" value="Putative DNA-binding domain"/>
    <property type="match status" value="1"/>
</dbReference>
<dbReference type="InterPro" id="IPR001789">
    <property type="entry name" value="Sig_transdc_resp-reg_receiver"/>
</dbReference>
<dbReference type="Gene3D" id="3.40.50.2300">
    <property type="match status" value="1"/>
</dbReference>
<dbReference type="EMBL" id="CP101717">
    <property type="protein sequence ID" value="WLD58921.1"/>
    <property type="molecule type" value="Genomic_DNA"/>
</dbReference>
<dbReference type="RefSeq" id="WP_304996209.1">
    <property type="nucleotide sequence ID" value="NZ_CP101717.1"/>
</dbReference>
<evidence type="ECO:0000313" key="4">
    <source>
        <dbReference type="EMBL" id="WLD58921.1"/>
    </source>
</evidence>
<dbReference type="NCBIfam" id="TIGR01764">
    <property type="entry name" value="excise"/>
    <property type="match status" value="1"/>
</dbReference>
<evidence type="ECO:0000256" key="1">
    <source>
        <dbReference type="ARBA" id="ARBA00022553"/>
    </source>
</evidence>
<gene>
    <name evidence="4" type="ORF">NFC81_03810</name>
</gene>
<dbReference type="CDD" id="cd00156">
    <property type="entry name" value="REC"/>
    <property type="match status" value="1"/>
</dbReference>
<dbReference type="AlphaFoldDB" id="A0AB38YIL8"/>